<name>A0A2U2BXI8_9PROT</name>
<accession>A0A2U2BXI8</accession>
<proteinExistence type="predicted"/>
<keyword evidence="3" id="KW-1185">Reference proteome</keyword>
<dbReference type="RefSeq" id="WP_109252005.1">
    <property type="nucleotide sequence ID" value="NZ_QEXV01000001.1"/>
</dbReference>
<dbReference type="EMBL" id="QEXV01000001">
    <property type="protein sequence ID" value="PWE18731.1"/>
    <property type="molecule type" value="Genomic_DNA"/>
</dbReference>
<evidence type="ECO:0000256" key="1">
    <source>
        <dbReference type="SAM" id="SignalP"/>
    </source>
</evidence>
<reference evidence="3" key="1">
    <citation type="submission" date="2018-05" db="EMBL/GenBank/DDBJ databases">
        <authorList>
            <person name="Liu B.-T."/>
        </authorList>
    </citation>
    <scope>NUCLEOTIDE SEQUENCE [LARGE SCALE GENOMIC DNA]</scope>
    <source>
        <strain evidence="3">WD6-1</strain>
    </source>
</reference>
<dbReference type="OrthoDB" id="4463518at2"/>
<protein>
    <recommendedName>
        <fullName evidence="4">Peptidase S74 domain-containing protein</fullName>
    </recommendedName>
</protein>
<dbReference type="AlphaFoldDB" id="A0A2U2BXI8"/>
<feature type="signal peptide" evidence="1">
    <location>
        <begin position="1"/>
        <end position="21"/>
    </location>
</feature>
<organism evidence="2 3">
    <name type="scientific">Marinicauda salina</name>
    <dbReference type="NCBI Taxonomy" id="2135793"/>
    <lineage>
        <taxon>Bacteria</taxon>
        <taxon>Pseudomonadati</taxon>
        <taxon>Pseudomonadota</taxon>
        <taxon>Alphaproteobacteria</taxon>
        <taxon>Maricaulales</taxon>
        <taxon>Maricaulaceae</taxon>
        <taxon>Marinicauda</taxon>
    </lineage>
</organism>
<evidence type="ECO:0008006" key="4">
    <source>
        <dbReference type="Google" id="ProtNLM"/>
    </source>
</evidence>
<keyword evidence="1" id="KW-0732">Signal</keyword>
<dbReference type="Proteomes" id="UP000245168">
    <property type="component" value="Unassembled WGS sequence"/>
</dbReference>
<feature type="chain" id="PRO_5015601847" description="Peptidase S74 domain-containing protein" evidence="1">
    <location>
        <begin position="22"/>
        <end position="456"/>
    </location>
</feature>
<comment type="caution">
    <text evidence="2">The sequence shown here is derived from an EMBL/GenBank/DDBJ whole genome shotgun (WGS) entry which is preliminary data.</text>
</comment>
<sequence>MKKFLLSAALGPVLGVLGLQAVEAQTVLSTTDATINDSLCVGTDCTSSETFGFDTIRIKENNTRLRFDDTSASGSFPANDWELIANESENGGVNAFFIEDDTAGRNILALEAGAPANSLYVESDGDVGFGTSNPVADLHMVTGDSPFLRLEQDGSSGFTPQTWDIAGNETNFFIRDATNGSTLPFRIRPGAPSNAIDIDDDGDVFVGLASNSTNIGDLVLGGGGVKLLDLVSDTAGQIRFIGDTTNRRIVARDADTGPADTQIIMRDSELAFAGADTSDANMFATFDTGGLDIGSHTDSTVRLMTIQSSTAAQMRLVGATNNRRFVASDTPLGAADTQIIMRDSEVAITGPDASSPWATITSSGIVTNGGGACDPGPCDDVFNPDVFQPLSIDEHAGLMWENSYLPGVGPTPEGAPINLGQKVTGVLHELEVAHIYIEQLNNRVNALEAELAEQEG</sequence>
<gene>
    <name evidence="2" type="ORF">DDZ18_03825</name>
</gene>
<evidence type="ECO:0000313" key="2">
    <source>
        <dbReference type="EMBL" id="PWE18731.1"/>
    </source>
</evidence>
<evidence type="ECO:0000313" key="3">
    <source>
        <dbReference type="Proteomes" id="UP000245168"/>
    </source>
</evidence>